<feature type="transmembrane region" description="Helical" evidence="9">
    <location>
        <begin position="1004"/>
        <end position="1030"/>
    </location>
</feature>
<feature type="transmembrane region" description="Helical" evidence="9">
    <location>
        <begin position="900"/>
        <end position="919"/>
    </location>
</feature>
<sequence length="1472" mass="163008">MLDRIIHFSITNKLIVGIFTLGLMIWGGYSLSQLPIDAVPDITNNQVQIITTAPTLAAQEVEKFITAPIEYTMATAPDIIELRSISRFGLSVITVVFKDQVDIYKARQYVSERLKEAEAQIPNGIARPELAPVSTGLGEIYQYTLHAKPGYEKKYDAMELRTIQDWIVRRQLLGTPGVADVSSFGGYLKQYEVAVDPARLRSMNITMDEIFQALAENNENTGGAYIDKKPNAYFIRGIGLAEDFDDIENSVVKTSQAGVPILIRDVAKVQFGFAARYGAMTRNDQGEVVGALVLMLKGENSAKVIKNVKEKIAAIEKTLPKGVTIEPFIDRTKLVDKAIHTVAKNLIEGALIVIFVLVLMLGNLRAGLVVASVIPLAMLFAISMMNLFGVSGNLMSLGAIDFGLIVDGAVIIVEATMHHLGLSKVSRLTQKQMDEEVYESASKIRSSAAFGEIIILIVYLPILALVGIEGKMFGPMAQTVAFAILGAFILSLTYVPMASALFLSKNVHHKKNISDKLMDFFQRIYDPVIHFAINRKAIVVSVAVVLLAVSLFIFSRMGGEFIPTLEEGDFAVETRVLAGSSLSQTVEASLKAGGILKEKFPEVKQVVGRIGASEIPTDPMPIEAADLIVTLKDKDEWTSAQTREELAEKMSQALQAIPGVEFGFQQPIQMRFNELMTGARQDVAIKIFGEDMDLLLNNANKVSGLIRPIKGVEDIYVERVSGLPQIQVKYKREKLAIYGLTIADVNRVLRTAFAGESAGVIFEGEKRFDLVVRLDSEFRKNIDDISNLFILNDKGDQVPIGQVADIVFEAGPAQVSREDAKRRITVGFNVRNRDVESIVQEIKQKLNTQLKLPIGYYVTYGGQFENLIQAKERLSIAVPVALFLILTLLYFTFSSIKQTLLIFSAIPMSAIGGIFALWIRDMPFSISAGIGFIALFGVAVLNGIVLIGYFNQLKAEGITDLRERVLKGTQVRLRPVLMTALVASLGFLPMALSSSEGAEVQKPLATVVIGGLVSATLLTLVVVPVLYMLFTGKDKPKPEDQTTHEDQKMPDPSLSPAVILILFSLGSMFAFEKASAQTGSQKMGLEQITQQAIQNNGSVRTGTYEVSLQKSIKRTSSDIGKTNVSLLYGQYNSLSRDNNITITQSIPFPTVISNQAALGRANIRGSELRLAATKNQVTYNARSIYYQLLYLKARQKQLEQQDSIFTQFAKASELRFKTGETNLLEKATAESRLLEVRTFRQQNKSDIEIAINQLQTLLNSQQPVDISDSLLVKREFNVEYDSVQLANNPLLAYFRQQIEVGQRAKALEKSRLLPDFTLGYFSQTLQGTQTVNGSERYFGRDYRFQGLQIGVSIPLWIFPQRERVKGAEINRQIAQSNFDYERKNLEGQYKQAIEQYLKFKNSLNYYQQNGLPTADLIIQNAQKGFQSGAIGYVEVFQALNQALSVKFSYLDVLNEYNQALISIEYLLSNSNL</sequence>
<feature type="transmembrane region" description="Helical" evidence="9">
    <location>
        <begin position="971"/>
        <end position="992"/>
    </location>
</feature>
<feature type="transmembrane region" description="Helical" evidence="9">
    <location>
        <begin position="449"/>
        <end position="468"/>
    </location>
</feature>
<proteinExistence type="inferred from homology"/>
<feature type="transmembrane region" description="Helical" evidence="9">
    <location>
        <begin position="537"/>
        <end position="555"/>
    </location>
</feature>
<evidence type="ECO:0000313" key="10">
    <source>
        <dbReference type="EMBL" id="MDJ1485976.1"/>
    </source>
</evidence>
<feature type="transmembrane region" description="Helical" evidence="9">
    <location>
        <begin position="368"/>
        <end position="388"/>
    </location>
</feature>
<dbReference type="GO" id="GO:0008324">
    <property type="term" value="F:monoatomic cation transmembrane transporter activity"/>
    <property type="evidence" value="ECO:0007669"/>
    <property type="project" value="InterPro"/>
</dbReference>
<feature type="transmembrane region" description="Helical" evidence="9">
    <location>
        <begin position="480"/>
        <end position="503"/>
    </location>
</feature>
<dbReference type="Gene3D" id="3.30.2090.10">
    <property type="entry name" value="Multidrug efflux transporter AcrB TolC docking domain, DN and DC subdomains"/>
    <property type="match status" value="2"/>
</dbReference>
<name>A0AAE3QVX5_9BACT</name>
<dbReference type="InterPro" id="IPR001036">
    <property type="entry name" value="Acrflvin-R"/>
</dbReference>
<dbReference type="InterPro" id="IPR027463">
    <property type="entry name" value="AcrB_DN_DC_subdom"/>
</dbReference>
<comment type="caution">
    <text evidence="10">The sequence shown here is derived from an EMBL/GenBank/DDBJ whole genome shotgun (WGS) entry which is preliminary data.</text>
</comment>
<dbReference type="Gene3D" id="1.20.1640.10">
    <property type="entry name" value="Multidrug efflux transporter AcrB transmembrane domain"/>
    <property type="match status" value="2"/>
</dbReference>
<organism evidence="10 11">
    <name type="scientific">Xanthocytophaga flava</name>
    <dbReference type="NCBI Taxonomy" id="3048013"/>
    <lineage>
        <taxon>Bacteria</taxon>
        <taxon>Pseudomonadati</taxon>
        <taxon>Bacteroidota</taxon>
        <taxon>Cytophagia</taxon>
        <taxon>Cytophagales</taxon>
        <taxon>Rhodocytophagaceae</taxon>
        <taxon>Xanthocytophaga</taxon>
    </lineage>
</organism>
<dbReference type="Gene3D" id="3.30.70.1320">
    <property type="entry name" value="Multidrug efflux transporter AcrB pore domain like"/>
    <property type="match status" value="1"/>
</dbReference>
<evidence type="ECO:0000256" key="9">
    <source>
        <dbReference type="SAM" id="Phobius"/>
    </source>
</evidence>
<gene>
    <name evidence="10" type="ORF">QNI16_36180</name>
</gene>
<dbReference type="SUPFAM" id="SSF82693">
    <property type="entry name" value="Multidrug efflux transporter AcrB pore domain, PN1, PN2, PC1 and PC2 subdomains"/>
    <property type="match status" value="2"/>
</dbReference>
<evidence type="ECO:0000313" key="11">
    <source>
        <dbReference type="Proteomes" id="UP001241110"/>
    </source>
</evidence>
<dbReference type="Gene3D" id="3.30.70.1440">
    <property type="entry name" value="Multidrug efflux transporter AcrB pore domain"/>
    <property type="match status" value="1"/>
</dbReference>
<dbReference type="SUPFAM" id="SSF82866">
    <property type="entry name" value="Multidrug efflux transporter AcrB transmembrane domain"/>
    <property type="match status" value="2"/>
</dbReference>
<feature type="transmembrane region" description="Helical" evidence="9">
    <location>
        <begin position="394"/>
        <end position="417"/>
    </location>
</feature>
<dbReference type="Proteomes" id="UP001241110">
    <property type="component" value="Unassembled WGS sequence"/>
</dbReference>
<dbReference type="SUPFAM" id="SSF82714">
    <property type="entry name" value="Multidrug efflux transporter AcrB TolC docking domain, DN and DC subdomains"/>
    <property type="match status" value="2"/>
</dbReference>
<dbReference type="Pfam" id="PF00873">
    <property type="entry name" value="ACR_tran"/>
    <property type="match status" value="1"/>
</dbReference>
<feature type="transmembrane region" description="Helical" evidence="9">
    <location>
        <begin position="925"/>
        <end position="950"/>
    </location>
</feature>
<dbReference type="InterPro" id="IPR003423">
    <property type="entry name" value="OMP_efflux"/>
</dbReference>
<dbReference type="Pfam" id="PF02321">
    <property type="entry name" value="OEP"/>
    <property type="match status" value="1"/>
</dbReference>
<dbReference type="PANTHER" id="PTHR32063">
    <property type="match status" value="1"/>
</dbReference>
<evidence type="ECO:0000256" key="8">
    <source>
        <dbReference type="ARBA" id="ARBA00023136"/>
    </source>
</evidence>
<keyword evidence="8 9" id="KW-0472">Membrane</keyword>
<evidence type="ECO:0000256" key="2">
    <source>
        <dbReference type="ARBA" id="ARBA00007613"/>
    </source>
</evidence>
<keyword evidence="4" id="KW-0813">Transport</keyword>
<evidence type="ECO:0000256" key="6">
    <source>
        <dbReference type="ARBA" id="ARBA00022692"/>
    </source>
</evidence>
<dbReference type="PRINTS" id="PR00702">
    <property type="entry name" value="ACRIFLAVINRP"/>
</dbReference>
<accession>A0AAE3QVX5</accession>
<keyword evidence="5" id="KW-1003">Cell membrane</keyword>
<evidence type="ECO:0000256" key="5">
    <source>
        <dbReference type="ARBA" id="ARBA00022475"/>
    </source>
</evidence>
<dbReference type="EMBL" id="JASJOS010000025">
    <property type="protein sequence ID" value="MDJ1485976.1"/>
    <property type="molecule type" value="Genomic_DNA"/>
</dbReference>
<dbReference type="InterPro" id="IPR004763">
    <property type="entry name" value="CusA-like"/>
</dbReference>
<dbReference type="GO" id="GO:0005886">
    <property type="term" value="C:plasma membrane"/>
    <property type="evidence" value="ECO:0007669"/>
    <property type="project" value="UniProtKB-SubCell"/>
</dbReference>
<feature type="transmembrane region" description="Helical" evidence="9">
    <location>
        <begin position="12"/>
        <end position="29"/>
    </location>
</feature>
<dbReference type="PANTHER" id="PTHR32063:SF24">
    <property type="entry name" value="CATION EFFLUX SYSTEM (ACRB_ACRD_ACRF FAMILY)"/>
    <property type="match status" value="1"/>
</dbReference>
<protein>
    <submittedName>
        <fullName evidence="10">CusA/CzcA family heavy metal efflux RND transporter</fullName>
    </submittedName>
</protein>
<feature type="transmembrane region" description="Helical" evidence="9">
    <location>
        <begin position="342"/>
        <end position="361"/>
    </location>
</feature>
<dbReference type="Gene3D" id="3.30.70.1430">
    <property type="entry name" value="Multidrug efflux transporter AcrB pore domain"/>
    <property type="match status" value="2"/>
</dbReference>
<evidence type="ECO:0000256" key="3">
    <source>
        <dbReference type="ARBA" id="ARBA00010942"/>
    </source>
</evidence>
<feature type="transmembrane region" description="Helical" evidence="9">
    <location>
        <begin position="874"/>
        <end position="893"/>
    </location>
</feature>
<comment type="subcellular location">
    <subcellularLocation>
        <location evidence="1">Cell membrane</location>
        <topology evidence="1">Multi-pass membrane protein</topology>
    </subcellularLocation>
</comment>
<keyword evidence="7 9" id="KW-1133">Transmembrane helix</keyword>
<evidence type="ECO:0000256" key="7">
    <source>
        <dbReference type="ARBA" id="ARBA00022989"/>
    </source>
</evidence>
<dbReference type="RefSeq" id="WP_313989240.1">
    <property type="nucleotide sequence ID" value="NZ_JASJOS010000025.1"/>
</dbReference>
<reference evidence="10" key="1">
    <citation type="submission" date="2023-05" db="EMBL/GenBank/DDBJ databases">
        <authorList>
            <person name="Zhang X."/>
        </authorList>
    </citation>
    <scope>NUCLEOTIDE SEQUENCE</scope>
    <source>
        <strain evidence="10">YF14B1</strain>
    </source>
</reference>
<evidence type="ECO:0000256" key="4">
    <source>
        <dbReference type="ARBA" id="ARBA00022448"/>
    </source>
</evidence>
<dbReference type="NCBIfam" id="TIGR00914">
    <property type="entry name" value="2A0601"/>
    <property type="match status" value="1"/>
</dbReference>
<dbReference type="SUPFAM" id="SSF56954">
    <property type="entry name" value="Outer membrane efflux proteins (OEP)"/>
    <property type="match status" value="1"/>
</dbReference>
<keyword evidence="6 9" id="KW-0812">Transmembrane</keyword>
<dbReference type="Gene3D" id="1.20.1600.10">
    <property type="entry name" value="Outer membrane efflux proteins (OEP)"/>
    <property type="match status" value="1"/>
</dbReference>
<dbReference type="GO" id="GO:0042910">
    <property type="term" value="F:xenobiotic transmembrane transporter activity"/>
    <property type="evidence" value="ECO:0007669"/>
    <property type="project" value="TreeGrafter"/>
</dbReference>
<evidence type="ECO:0000256" key="1">
    <source>
        <dbReference type="ARBA" id="ARBA00004651"/>
    </source>
</evidence>
<feature type="transmembrane region" description="Helical" evidence="9">
    <location>
        <begin position="1051"/>
        <end position="1071"/>
    </location>
</feature>
<dbReference type="GO" id="GO:0015562">
    <property type="term" value="F:efflux transmembrane transporter activity"/>
    <property type="evidence" value="ECO:0007669"/>
    <property type="project" value="InterPro"/>
</dbReference>
<comment type="similarity">
    <text evidence="2">Belongs to the outer membrane factor (OMF) (TC 1.B.17) family.</text>
</comment>
<comment type="similarity">
    <text evidence="3">Belongs to the resistance-nodulation-cell division (RND) (TC 2.A.6) family.</text>
</comment>